<keyword evidence="2 3" id="KW-0808">Transferase</keyword>
<dbReference type="Proteomes" id="UP000186438">
    <property type="component" value="Unassembled WGS sequence"/>
</dbReference>
<comment type="caution">
    <text evidence="3">The sequence shown here is derived from an EMBL/GenBank/DDBJ whole genome shotgun (WGS) entry which is preliminary data.</text>
</comment>
<keyword evidence="1" id="KW-0328">Glycosyltransferase</keyword>
<evidence type="ECO:0000313" key="4">
    <source>
        <dbReference type="Proteomes" id="UP000186438"/>
    </source>
</evidence>
<name>A0A1Q4HT59_9MYCO</name>
<keyword evidence="4" id="KW-1185">Reference proteome</keyword>
<gene>
    <name evidence="3" type="ORF">BRW65_16580</name>
</gene>
<dbReference type="RefSeq" id="WP_073876545.1">
    <property type="nucleotide sequence ID" value="NZ_MPNT01000014.1"/>
</dbReference>
<protein>
    <submittedName>
        <fullName evidence="3">Glycosyl transferase family 1</fullName>
    </submittedName>
</protein>
<reference evidence="3 4" key="1">
    <citation type="submission" date="2016-11" db="EMBL/GenBank/DDBJ databases">
        <title>Genome sequences of unsequenced Mycobacteria.</title>
        <authorList>
            <person name="Greninger A.L."/>
            <person name="Fang F."/>
            <person name="Jerome K.R."/>
        </authorList>
    </citation>
    <scope>NUCLEOTIDE SEQUENCE [LARGE SCALE GENOMIC DNA]</scope>
    <source>
        <strain evidence="3 4">M11</strain>
    </source>
</reference>
<organism evidence="3 4">
    <name type="scientific">Mycobacterium paraffinicum</name>
    <dbReference type="NCBI Taxonomy" id="53378"/>
    <lineage>
        <taxon>Bacteria</taxon>
        <taxon>Bacillati</taxon>
        <taxon>Actinomycetota</taxon>
        <taxon>Actinomycetes</taxon>
        <taxon>Mycobacteriales</taxon>
        <taxon>Mycobacteriaceae</taxon>
        <taxon>Mycobacterium</taxon>
    </lineage>
</organism>
<evidence type="ECO:0000256" key="1">
    <source>
        <dbReference type="ARBA" id="ARBA00022676"/>
    </source>
</evidence>
<dbReference type="AlphaFoldDB" id="A0A1Q4HT59"/>
<dbReference type="Pfam" id="PF13692">
    <property type="entry name" value="Glyco_trans_1_4"/>
    <property type="match status" value="1"/>
</dbReference>
<dbReference type="Gene3D" id="3.40.50.2000">
    <property type="entry name" value="Glycogen Phosphorylase B"/>
    <property type="match status" value="2"/>
</dbReference>
<dbReference type="PANTHER" id="PTHR12526:SF510">
    <property type="entry name" value="D-INOSITOL 3-PHOSPHATE GLYCOSYLTRANSFERASE"/>
    <property type="match status" value="1"/>
</dbReference>
<dbReference type="OrthoDB" id="477186at2"/>
<proteinExistence type="predicted"/>
<dbReference type="GO" id="GO:0016757">
    <property type="term" value="F:glycosyltransferase activity"/>
    <property type="evidence" value="ECO:0007669"/>
    <property type="project" value="UniProtKB-KW"/>
</dbReference>
<sequence>MISVIHVGPGVYSFGGTQTVIRVIRDYKMGADDIRVLSTWEGRHHAKNFVLTARAAAVLARAPRTTIVHFHISDGGAWLREGPLIRLAKARGLRIVATLQGADVAREALRHRRFIGATLRRADHLIVFSEDAQATVAQLAPRVPSTISVNPAPIDWDAPGASTTPPVALFAGTIGLRKGVDTLAAAWQLLLDEGIEGQCRVVGPIDDYTPPQLERFSVEPAVHPDAIPALIRSARVVVLPSRAEAMPLIVTEALAGARPAVATPVSGTPGIVPDPKMLVPVDDPPALAAAIGRYLRDPELAERDGLKGQAHIAATRSPEVIGAELRRIYESLGVGAD</sequence>
<dbReference type="PANTHER" id="PTHR12526">
    <property type="entry name" value="GLYCOSYLTRANSFERASE"/>
    <property type="match status" value="1"/>
</dbReference>
<dbReference type="CDD" id="cd03801">
    <property type="entry name" value="GT4_PimA-like"/>
    <property type="match status" value="1"/>
</dbReference>
<evidence type="ECO:0000313" key="3">
    <source>
        <dbReference type="EMBL" id="OJZ72691.1"/>
    </source>
</evidence>
<dbReference type="EMBL" id="MPNT01000014">
    <property type="protein sequence ID" value="OJZ72691.1"/>
    <property type="molecule type" value="Genomic_DNA"/>
</dbReference>
<evidence type="ECO:0000256" key="2">
    <source>
        <dbReference type="ARBA" id="ARBA00022679"/>
    </source>
</evidence>
<accession>A0A1Q4HT59</accession>
<dbReference type="SUPFAM" id="SSF53756">
    <property type="entry name" value="UDP-Glycosyltransferase/glycogen phosphorylase"/>
    <property type="match status" value="1"/>
</dbReference>
<dbReference type="STRING" id="53378.BRW65_16580"/>